<dbReference type="PaxDb" id="6239-Y66D12A.14"/>
<dbReference type="GO" id="GO:0043041">
    <property type="term" value="P:amino acid activation for nonribosomal peptide biosynthetic process"/>
    <property type="evidence" value="ECO:0000318"/>
    <property type="project" value="GO_Central"/>
</dbReference>
<dbReference type="InterPro" id="IPR029058">
    <property type="entry name" value="AB_hydrolase_fold"/>
</dbReference>
<dbReference type="Bgee" id="WBGene00013440">
    <property type="expression patterns" value="Expressed in embryo and 1 other cell type or tissue"/>
</dbReference>
<dbReference type="RefSeq" id="NP_499488.3">
    <property type="nucleotide sequence ID" value="NM_067087.5"/>
</dbReference>
<dbReference type="OrthoDB" id="416786at2759"/>
<dbReference type="PROSITE" id="PS00455">
    <property type="entry name" value="AMP_BINDING"/>
    <property type="match status" value="1"/>
</dbReference>
<dbReference type="InterPro" id="IPR036736">
    <property type="entry name" value="ACP-like_sf"/>
</dbReference>
<dbReference type="KEGG" id="cel:CELE_Y66D12A.14"/>
<dbReference type="OMA" id="RTLKVHW"/>
<dbReference type="CTD" id="190498"/>
<evidence type="ECO:0000256" key="6">
    <source>
        <dbReference type="ARBA" id="ARBA00044883"/>
    </source>
</evidence>
<evidence type="ECO:0000256" key="2">
    <source>
        <dbReference type="ARBA" id="ARBA00018769"/>
    </source>
</evidence>
<evidence type="ECO:0000313" key="11">
    <source>
        <dbReference type="WormBase" id="Y66D12A.14"/>
    </source>
</evidence>
<dbReference type="PeptideAtlas" id="Q95Q02"/>
<dbReference type="EC" id="2.3.1.85" evidence="1"/>
<feature type="compositionally biased region" description="Basic and acidic residues" evidence="7">
    <location>
        <begin position="371"/>
        <end position="394"/>
    </location>
</feature>
<feature type="domain" description="Carrier" evidence="8">
    <location>
        <begin position="1705"/>
        <end position="1780"/>
    </location>
</feature>
<dbReference type="SUPFAM" id="SSF52777">
    <property type="entry name" value="CoA-dependent acyltransferases"/>
    <property type="match status" value="5"/>
</dbReference>
<dbReference type="eggNOG" id="KOG1178">
    <property type="taxonomic scope" value="Eukaryota"/>
</dbReference>
<feature type="compositionally biased region" description="Acidic residues" evidence="7">
    <location>
        <begin position="409"/>
        <end position="420"/>
    </location>
</feature>
<dbReference type="SMR" id="Q95Q02"/>
<dbReference type="Pfam" id="PF00550">
    <property type="entry name" value="PP-binding"/>
    <property type="match status" value="3"/>
</dbReference>
<evidence type="ECO:0000256" key="7">
    <source>
        <dbReference type="SAM" id="MobiDB-lite"/>
    </source>
</evidence>
<dbReference type="STRING" id="6239.Y66D12A.14.1"/>
<reference evidence="9 10" key="1">
    <citation type="journal article" date="1998" name="Science">
        <title>Genome sequence of the nematode C. elegans: a platform for investigating biology.</title>
        <authorList>
            <consortium name="The C. elegans sequencing consortium"/>
            <person name="Sulson J.E."/>
            <person name="Waterston R."/>
        </authorList>
    </citation>
    <scope>NUCLEOTIDE SEQUENCE [LARGE SCALE GENOMIC DNA]</scope>
    <source>
        <strain evidence="9 10">Bristol N2</strain>
    </source>
</reference>
<dbReference type="UCSC" id="Y66D12A.14">
    <property type="organism name" value="c. elegans"/>
</dbReference>
<dbReference type="Gene3D" id="1.10.1200.10">
    <property type="entry name" value="ACP-like"/>
    <property type="match status" value="2"/>
</dbReference>
<evidence type="ECO:0000259" key="8">
    <source>
        <dbReference type="PROSITE" id="PS50075"/>
    </source>
</evidence>
<proteinExistence type="predicted"/>
<dbReference type="GO" id="GO:0004312">
    <property type="term" value="F:fatty acid synthase activity"/>
    <property type="evidence" value="ECO:0007669"/>
    <property type="project" value="UniProtKB-EC"/>
</dbReference>
<evidence type="ECO:0000256" key="1">
    <source>
        <dbReference type="ARBA" id="ARBA00012873"/>
    </source>
</evidence>
<dbReference type="SMART" id="SM00823">
    <property type="entry name" value="PKS_PP"/>
    <property type="match status" value="1"/>
</dbReference>
<dbReference type="HOGENOM" id="CLU_000022_0_2_1"/>
<dbReference type="Pfam" id="PF00501">
    <property type="entry name" value="AMP-binding"/>
    <property type="match status" value="2"/>
</dbReference>
<dbReference type="Gene3D" id="3.30.559.30">
    <property type="entry name" value="Nonribosomal peptide synthetase, condensation domain"/>
    <property type="match status" value="2"/>
</dbReference>
<evidence type="ECO:0000313" key="10">
    <source>
        <dbReference type="Proteomes" id="UP000001940"/>
    </source>
</evidence>
<dbReference type="WormBase" id="Y66D12A.14">
    <property type="protein sequence ID" value="CE47832"/>
    <property type="gene ID" value="WBGene00013440"/>
    <property type="gene designation" value="nrps-1"/>
</dbReference>
<dbReference type="GO" id="GO:0005737">
    <property type="term" value="C:cytoplasm"/>
    <property type="evidence" value="ECO:0000318"/>
    <property type="project" value="GO_Central"/>
</dbReference>
<dbReference type="AGR" id="WB:WBGene00013440"/>
<dbReference type="Gene3D" id="3.40.50.1820">
    <property type="entry name" value="alpha/beta hydrolase"/>
    <property type="match status" value="1"/>
</dbReference>
<dbReference type="GO" id="GO:0044550">
    <property type="term" value="P:secondary metabolite biosynthetic process"/>
    <property type="evidence" value="ECO:0000318"/>
    <property type="project" value="GO_Central"/>
</dbReference>
<dbReference type="InterPro" id="IPR020845">
    <property type="entry name" value="AMP-binding_CS"/>
</dbReference>
<dbReference type="SUPFAM" id="SSF47336">
    <property type="entry name" value="ACP-like"/>
    <property type="match status" value="3"/>
</dbReference>
<dbReference type="GeneID" id="190498"/>
<dbReference type="InterPro" id="IPR000873">
    <property type="entry name" value="AMP-dep_synth/lig_dom"/>
</dbReference>
<organism evidence="9 10">
    <name type="scientific">Caenorhabditis elegans</name>
    <dbReference type="NCBI Taxonomy" id="6239"/>
    <lineage>
        <taxon>Eukaryota</taxon>
        <taxon>Metazoa</taxon>
        <taxon>Ecdysozoa</taxon>
        <taxon>Nematoda</taxon>
        <taxon>Chromadorea</taxon>
        <taxon>Rhabditida</taxon>
        <taxon>Rhabditina</taxon>
        <taxon>Rhabditomorpha</taxon>
        <taxon>Rhabditoidea</taxon>
        <taxon>Rhabditidae</taxon>
        <taxon>Peloderinae</taxon>
        <taxon>Caenorhabditis</taxon>
    </lineage>
</organism>
<dbReference type="PhylomeDB" id="Q95Q02"/>
<keyword evidence="4" id="KW-0597">Phosphoprotein</keyword>
<accession>Q95Q02</accession>
<dbReference type="CDD" id="cd17654">
    <property type="entry name" value="A_NRPS_acs4"/>
    <property type="match status" value="1"/>
</dbReference>
<dbReference type="InterPro" id="IPR006162">
    <property type="entry name" value="Ppantetheine_attach_site"/>
</dbReference>
<evidence type="ECO:0000313" key="9">
    <source>
        <dbReference type="EMBL" id="CAC70135.3"/>
    </source>
</evidence>
<dbReference type="InterPro" id="IPR042099">
    <property type="entry name" value="ANL_N_sf"/>
</dbReference>
<dbReference type="InterPro" id="IPR048005">
    <property type="entry name" value="AASDH_AMP"/>
</dbReference>
<dbReference type="FunFam" id="3.40.50.12780:FF:000108">
    <property type="entry name" value="NonRibosomal Peptide Synthetase"/>
    <property type="match status" value="1"/>
</dbReference>
<keyword evidence="5" id="KW-0436">Ligase</keyword>
<evidence type="ECO:0000256" key="4">
    <source>
        <dbReference type="ARBA" id="ARBA00022553"/>
    </source>
</evidence>
<dbReference type="FunFam" id="3.30.300.30:FF:000089">
    <property type="entry name" value="NonRibosomal Peptide Synthetase"/>
    <property type="match status" value="2"/>
</dbReference>
<dbReference type="GO" id="GO:0031177">
    <property type="term" value="F:phosphopantetheine binding"/>
    <property type="evidence" value="ECO:0000318"/>
    <property type="project" value="GO_Central"/>
</dbReference>
<dbReference type="SUPFAM" id="SSF56801">
    <property type="entry name" value="Acetyl-CoA synthetase-like"/>
    <property type="match status" value="2"/>
</dbReference>
<dbReference type="FunFam" id="3.40.50.1820:FF:001062">
    <property type="entry name" value="NonRibosomal Peptide Synthetase"/>
    <property type="match status" value="1"/>
</dbReference>
<dbReference type="EMBL" id="BX284603">
    <property type="protein sequence ID" value="CAC70135.3"/>
    <property type="molecule type" value="Genomic_DNA"/>
</dbReference>
<feature type="domain" description="Carrier" evidence="8">
    <location>
        <begin position="1283"/>
        <end position="1368"/>
    </location>
</feature>
<dbReference type="Gene3D" id="3.30.559.10">
    <property type="entry name" value="Chloramphenicol acetyltransferase-like domain"/>
    <property type="match status" value="2"/>
</dbReference>
<dbReference type="PROSITE" id="PS50075">
    <property type="entry name" value="CARRIER"/>
    <property type="match status" value="3"/>
</dbReference>
<dbReference type="PANTHER" id="PTHR45527">
    <property type="entry name" value="NONRIBOSOMAL PEPTIDE SYNTHETASE"/>
    <property type="match status" value="1"/>
</dbReference>
<dbReference type="InterPro" id="IPR009081">
    <property type="entry name" value="PP-bd_ACP"/>
</dbReference>
<evidence type="ECO:0000256" key="3">
    <source>
        <dbReference type="ARBA" id="ARBA00022450"/>
    </source>
</evidence>
<dbReference type="Proteomes" id="UP000001940">
    <property type="component" value="Chromosome III"/>
</dbReference>
<protein>
    <recommendedName>
        <fullName evidence="2">Fatty acid synthase</fullName>
        <ecNumber evidence="1">2.3.1.85</ecNumber>
    </recommendedName>
</protein>
<dbReference type="FunCoup" id="Q95Q02">
    <property type="interactions" value="6"/>
</dbReference>
<dbReference type="Pfam" id="PF00668">
    <property type="entry name" value="Condensation"/>
    <property type="match status" value="2"/>
</dbReference>
<name>Q95Q02_CAEEL</name>
<dbReference type="InterPro" id="IPR045851">
    <property type="entry name" value="AMP-bd_C_sf"/>
</dbReference>
<dbReference type="InterPro" id="IPR023213">
    <property type="entry name" value="CAT-like_dom_sf"/>
</dbReference>
<dbReference type="InParanoid" id="Q95Q02"/>
<gene>
    <name evidence="9 11" type="primary">nrps-1</name>
    <name evidence="9" type="ORF">CELE_Y66D12A.14</name>
    <name evidence="11" type="ORF">Y66D12A.14</name>
</gene>
<dbReference type="GO" id="GO:0016874">
    <property type="term" value="F:ligase activity"/>
    <property type="evidence" value="ECO:0007669"/>
    <property type="project" value="UniProtKB-KW"/>
</dbReference>
<keyword evidence="3" id="KW-0596">Phosphopantetheine</keyword>
<dbReference type="PANTHER" id="PTHR45527:SF1">
    <property type="entry name" value="FATTY ACID SYNTHASE"/>
    <property type="match status" value="1"/>
</dbReference>
<keyword evidence="10" id="KW-1185">Reference proteome</keyword>
<feature type="region of interest" description="Disordered" evidence="7">
    <location>
        <begin position="355"/>
        <end position="431"/>
    </location>
</feature>
<dbReference type="InterPro" id="IPR001242">
    <property type="entry name" value="Condensation_dom"/>
</dbReference>
<dbReference type="Gene3D" id="3.40.50.12780">
    <property type="entry name" value="N-terminal domain of ligase-like"/>
    <property type="match status" value="2"/>
</dbReference>
<dbReference type="PROSITE" id="PS00012">
    <property type="entry name" value="PHOSPHOPANTETHEINE"/>
    <property type="match status" value="2"/>
</dbReference>
<sequence>MSPGNETIFCEILPELCRIFEEKQFSDSLNIYLTNLRFHGELSGISDDVDLQIDGVRCSASFEKCQAVIQKKMSADDEAMFGIFGQECSPTTNLNTIPPEIACLNARLILPQASDQYISHIELYNYEIPSSAFHGIFSCNPEDIKLSQKLKNELYLHVNLKKEQQTSRSSIFESIFLMLEELGIIGERVTKISKLCVPFVHFGKVRISVKSQEKSGNVIVEIFNLFGSLFGSINFQEISDDVFLTVKALEASKKHLVFSEDSDEEVCTARPSRSMEILISILKDQMKLLSTSHEVETTPLPYLGIDSLRLAELEYHVASHPQFLELKLKAPFLIPYKTLAQIAEFLDGQEAHASEKALGSGTLGTGGLVEEPIRSSQEDAEEGKAHRISEKAHGTVETVGKPENPQDTREDDQELESEQEAEARTFSLKAGHSDETSKFKIPLSSQQKRILFVMELEKPYLSSNLLSQFAEPILLRLSNFHRVQGILNSLIMSHTILRTQYFEDYQYLLSGTETFLAILEKSSVSNPLSAIQCSKLSPETLQLIFHHISIDGRSLAIFYQQFKSSSTIELAPKLQYHDYCARAEESTSPEDLEYWKRYLELFSSEERLPASSICASYLYRTFPERIQNKFDGISREHSFSRFELFMGTLEFSLRRVLGQAFAMGFALDQRTFPFFDTIGCFTNVLPYFPRSSSTSFLESLKTCQKTLKDHRSHGSIPFEVIAKLSGEGDLFQIFVVSDVVDVVEDAKKRRVRFEDEACEVLQNPEELRRIAKYPMTWYLRQSDRLQIEVEYSEDLFKKDTIELILEDMFRIFNHFEGGREEPGLIRRSDFPRSTVSQIIGLSASSSPTLRVRYSSKDWKLNTRQLAGHILKGHIQKHGQLITEYPLVLKMPRTPALVEAVLAAWEAGLYPVPMHKDSKEAQIEKTLEALGIEEAFDSKDLCQTKLRIFNKSILYDLAYVTSTSGSTGTPKLVGTSFEGHSNLARQYTTTYQISSRDTVGQVVDPSFDIFFADIVKTLVNGARLLLARDSISTSEELLECTNVYLMPAFLSRIPCIESLNNLESLQYGGEPCAPHVLKQIFGAHQNLRVWQEFGLTEQTVYSARQRIYPRSLTSLDDLRRIGEPFDNIQLGVEGSQLVLSGVGLMRGYFGVTRQPLNKLNTGDEVSKRKQGGLIFMGRKDSQVKVRGHRIDLFEIECAALSSNLIDSCSCVVGENCQLVLFFKENENPDTQEKLKNHLEKELIAYKVPSRLVGLDSFPLTRTGKIDKKKLVELSNASQTSHVGSEVLERKAAISIARLSLTSSLKHWLEHYSNLEIPSDDDDIFTLGVDSIAVMLAMQKLRSENIEIPVGLFFKLKTIRKIVSGMVEPARDFKKIKLPNHFINLNHIQQRILFLSRMTSSDPFRLEFSIPVKNLENLTVGINTVMIGNQLLRSKLQRVQGEYQFLVLSATEAYLHASPSGASRPKDQFSIQLWMSSKNKLLTISIHHLICDGRSLQILEHQLQQALEGEAPSFQNNFYNFSEDLCKTETVKNTWKTKFPDFQIGGKLASKIKLQTSRAKNLEVAYAYGRAIVKLFQVVSPFPIATTFSNRTPENWDTVSMFANTLPLMFSEDLDLDRFFDNFYELMENSNISLDSVVKPGTLGNFADFALNFHKNLDDSQDLCQFPLLLTISEANHEAQLEFDETLISSNVVDSLKQEILKLLGLVEVRKKLELIIAAFKKFLDNTDVTKSTDFFQAGGHSLTAMRLIDHLSDLLEVEIPLKLIFEHRTPEALEKALTRSEVVEEREDERREELEKFKFKFPLSRQQLQMFYLSQMNENSLEYQLPFIQPFPHSLDPSKIHRSLLMTMQEQSVFRTVIRLDSETGEPFQEVLSLTEAFIQCQVDLVHSEPELHARIRLLCDEPINVLEGSPMIRASFISSPEKHVAFLHLHHLISDARSTQLTNSTMKQFSEDPERTPKRQKFSYMDYCRLDQTSETSEKGYLETLITGIDQWRLRGKSQMEKISVDIPKDLIARKLSSSSASSPFSIFLELISKALLSTQNLTNFNIAFPVINRTETTANLCGYFLNNLLINSSQLFHLPMVLTWNLPYSDVIKDVRHGSGKAPDVPVAEVYINCRYDLEFDETDDEVLLDLVPLKLHFPIEFDVDLLDTYRVTMRSDRFSVPEMQVILNIVLKGFNDTPCRRKHEKIFYGPRKDTPNLSIPSIYQQFFTANSTSIFATTSKTSTTYAQAYRRLSQYSSCLSKKFLTSKAQPIRSDDVISVAGTRSTETTMKCLAVQFTGAAYLPIDASYPEERKKTILKDSVFNFEYNGRVDQEPRHRHFAISTDYCLSYIITTSGTTGTPKSVAIGAKSLLNLFLSSTLTMKCSSSSRTYQFTNFVFDNSVLEVSMSIASQGTLVYGPLCFDPADFEKSIETEGITHCLLFPSLVQSFNISKIKNLAYWVVGGEPLPQSLLDSALALGIKVIQNYGPTETTAFAIAKHMKKGDAGCQIGLPAVNSKIRIVEGEDQGELLISGLGIMRGYLNRKESQWYASGDVCRIEKGVVEFVGRTDTQIKIRGYRVELTEIEKTIESRNGIASCKALFDKESQQIHVFYTGELEKLSSNDAREHCERYLEPHKIPSTFNGIDKFPLTGNSKIDTLKLMELVKNLPHPTLPNSLESDLSSIWTSLLNCPEPSPSDHFFLIGGHSLLLVRLRHLIETKLGISLKVPEILQNLKFSDMLELLAKKKQRAISVVVFPALYGGCLPYHKMVEELKKRFLGKTNFILLDEEFGDTVDEVAKLYRLQIEESAENIETSKLVFIGASSAGTFAFSTSQLFADDDVTVLLLDTGTFWSLIEKLEFRKHEQEIVENLKNFGVDQKTSKCLAETSWKTLQILKNYHPEESRSNVQLHVLSVDGSDLGWSKYSKNLIAHKIQGDHYSMLQDSEHVLGLVGKIEMVLKSIK</sequence>
<dbReference type="InterPro" id="IPR020806">
    <property type="entry name" value="PKS_PP-bd"/>
</dbReference>
<comment type="catalytic activity">
    <reaction evidence="6">
        <text>acetyl-CoA + n malonyl-CoA + 2n NADPH + 2n H(+) = a long-chain fatty acid + (n+1) CoA + n CO2 + 2n NADP(+).</text>
        <dbReference type="EC" id="2.3.1.85"/>
    </reaction>
</comment>
<dbReference type="Gene3D" id="3.30.300.30">
    <property type="match status" value="2"/>
</dbReference>
<evidence type="ECO:0000256" key="5">
    <source>
        <dbReference type="ARBA" id="ARBA00022598"/>
    </source>
</evidence>
<feature type="domain" description="Carrier" evidence="8">
    <location>
        <begin position="2652"/>
        <end position="2727"/>
    </location>
</feature>